<proteinExistence type="predicted"/>
<evidence type="ECO:0000313" key="5">
    <source>
        <dbReference type="EMBL" id="CAD1848207.1"/>
    </source>
</evidence>
<keyword evidence="2" id="KW-0809">Transit peptide</keyword>
<dbReference type="PROSITE" id="PS51375">
    <property type="entry name" value="PPR"/>
    <property type="match status" value="3"/>
</dbReference>
<dbReference type="InterPro" id="IPR002885">
    <property type="entry name" value="PPR_rpt"/>
</dbReference>
<dbReference type="Pfam" id="PF13041">
    <property type="entry name" value="PPR_2"/>
    <property type="match status" value="1"/>
</dbReference>
<feature type="repeat" description="PPR" evidence="3">
    <location>
        <begin position="582"/>
        <end position="616"/>
    </location>
</feature>
<dbReference type="EMBL" id="CAJEUB010000072">
    <property type="protein sequence ID" value="CAD1848207.1"/>
    <property type="molecule type" value="Genomic_DNA"/>
</dbReference>
<dbReference type="PANTHER" id="PTHR47859">
    <property type="entry name" value="PENTATRICOPEPTIDE REPEAT-CONTAINING PROTEIN"/>
    <property type="match status" value="1"/>
</dbReference>
<feature type="repeat" description="PPR" evidence="3">
    <location>
        <begin position="356"/>
        <end position="390"/>
    </location>
</feature>
<dbReference type="AlphaFoldDB" id="A0A6V7QZ32"/>
<reference evidence="5" key="1">
    <citation type="submission" date="2020-07" db="EMBL/GenBank/DDBJ databases">
        <authorList>
            <person name="Lin J."/>
        </authorList>
    </citation>
    <scope>NUCLEOTIDE SEQUENCE</scope>
</reference>
<protein>
    <submittedName>
        <fullName evidence="5">Uncharacterized protein</fullName>
    </submittedName>
</protein>
<keyword evidence="1" id="KW-0677">Repeat</keyword>
<sequence length="835" mass="95126">MRGYIWRAARRSLDSPNVREARRKAQAKPTARLQSTSHTDGSHDYDHFGWRAKLASRFAQLQVVNALRRGEREQASMMLLNLGHASGCLTAQDFSYILEYCADTADPLFVLETWKVMEQNAIDPNKSCCRSIIQAFTKGGYLKEALNWLAFLGENDRVCSSLSIFNIFLSVCGSTQNRNYAEACLEKMESHLLGKSEITYWELLKLAVLQKNLSAVYEIWEDCTRYYNPSIITLRKFIQALTRLGDLESAHKTLQYMVTLAGQNSATLTVSAKRRYQSSRLDIPIPAMNDLSGLRFFSHANLPLPAFQVNHEKQEVVDFSHSEIAFNELDKVESEFYIESTAQMLEKASIPTKNFLRWSYNDMIHACARFNNCQLAEQLFLQMREVGLLPSRYTYDGFVKAVITGKGVTYGMKVVESMEKKNIELYNDTLAALSIGHSRNLDLDLAESCLEKLSDSLPKFINPFNALLAACDVMNEPERAVRIVARIKHFNIKLNIRTYELMFSLFANVNVPYEKGNMLSHADVARRIHLIEMDMLKNGIQHSFVSMKNLIRAVGAEGMIQEMLRYLNVAENMLWHIDPYQNSDMYNTVLHALVKSKDTHTAIRVFKNMRACGLPANVAIYNIMIECCSMLTCFRSACALLSLMYRDGFCPQTLTYTALMKVLLANEEFDGAMSLLDKAKDEGIQLDVQLFNTILREAYAKGRLHIIEHVIERMHREKIQPDPSTLWYTFSAYVECELHTTAMEALQVLSIRMISEDILCEKRASLEDLVHSEDPDAELKIINAFKASEEFLATALLNLRWCAVLGSSISWSPEESFWARRLAASYGSLKGPYWS</sequence>
<dbReference type="Pfam" id="PF13812">
    <property type="entry name" value="PPR_3"/>
    <property type="match status" value="2"/>
</dbReference>
<evidence type="ECO:0000256" key="4">
    <source>
        <dbReference type="SAM" id="MobiDB-lite"/>
    </source>
</evidence>
<dbReference type="InterPro" id="IPR011990">
    <property type="entry name" value="TPR-like_helical_dom_sf"/>
</dbReference>
<dbReference type="Gene3D" id="1.25.40.10">
    <property type="entry name" value="Tetratricopeptide repeat domain"/>
    <property type="match status" value="4"/>
</dbReference>
<feature type="region of interest" description="Disordered" evidence="4">
    <location>
        <begin position="16"/>
        <end position="41"/>
    </location>
</feature>
<name>A0A6V7QZ32_ANACO</name>
<dbReference type="PANTHER" id="PTHR47859:SF1">
    <property type="entry name" value="PENTATRICOPEPTIDE REPEAT-CONTAINING PROTEIN"/>
    <property type="match status" value="1"/>
</dbReference>
<evidence type="ECO:0000256" key="2">
    <source>
        <dbReference type="ARBA" id="ARBA00022946"/>
    </source>
</evidence>
<evidence type="ECO:0000256" key="3">
    <source>
        <dbReference type="PROSITE-ProRule" id="PRU00708"/>
    </source>
</evidence>
<gene>
    <name evidence="5" type="ORF">CB5_LOCUS31418</name>
</gene>
<organism evidence="5">
    <name type="scientific">Ananas comosus var. bracteatus</name>
    <name type="common">red pineapple</name>
    <dbReference type="NCBI Taxonomy" id="296719"/>
    <lineage>
        <taxon>Eukaryota</taxon>
        <taxon>Viridiplantae</taxon>
        <taxon>Streptophyta</taxon>
        <taxon>Embryophyta</taxon>
        <taxon>Tracheophyta</taxon>
        <taxon>Spermatophyta</taxon>
        <taxon>Magnoliopsida</taxon>
        <taxon>Liliopsida</taxon>
        <taxon>Poales</taxon>
        <taxon>Bromeliaceae</taxon>
        <taxon>Bromelioideae</taxon>
        <taxon>Ananas</taxon>
    </lineage>
</organism>
<feature type="repeat" description="PPR" evidence="3">
    <location>
        <begin position="617"/>
        <end position="651"/>
    </location>
</feature>
<evidence type="ECO:0000256" key="1">
    <source>
        <dbReference type="ARBA" id="ARBA00022737"/>
    </source>
</evidence>
<dbReference type="NCBIfam" id="TIGR00756">
    <property type="entry name" value="PPR"/>
    <property type="match status" value="4"/>
</dbReference>
<accession>A0A6V7QZ32</accession>